<feature type="signal peptide" evidence="1">
    <location>
        <begin position="1"/>
        <end position="18"/>
    </location>
</feature>
<organism evidence="2 3">
    <name type="scientific">Chryseobacterium formosus</name>
    <dbReference type="NCBI Taxonomy" id="1537363"/>
    <lineage>
        <taxon>Bacteria</taxon>
        <taxon>Pseudomonadati</taxon>
        <taxon>Bacteroidota</taxon>
        <taxon>Flavobacteriia</taxon>
        <taxon>Flavobacteriales</taxon>
        <taxon>Weeksellaceae</taxon>
        <taxon>Chryseobacterium group</taxon>
        <taxon>Chryseobacterium</taxon>
    </lineage>
</organism>
<gene>
    <name evidence="2" type="ORF">OF897_01365</name>
</gene>
<dbReference type="SUPFAM" id="SSF74653">
    <property type="entry name" value="TolA/TonB C-terminal domain"/>
    <property type="match status" value="1"/>
</dbReference>
<comment type="caution">
    <text evidence="2">The sequence shown here is derived from an EMBL/GenBank/DDBJ whole genome shotgun (WGS) entry which is preliminary data.</text>
</comment>
<proteinExistence type="predicted"/>
<reference evidence="2" key="1">
    <citation type="submission" date="2022-10" db="EMBL/GenBank/DDBJ databases">
        <title>Chryseobacterium sp. nov., a novel bacterial species.</title>
        <authorList>
            <person name="Cao Y."/>
        </authorList>
    </citation>
    <scope>NUCLEOTIDE SEQUENCE</scope>
    <source>
        <strain evidence="2">CCTCC AB2015118</strain>
    </source>
</reference>
<evidence type="ECO:0000313" key="2">
    <source>
        <dbReference type="EMBL" id="MCX8522574.1"/>
    </source>
</evidence>
<protein>
    <recommendedName>
        <fullName evidence="4">TonB C-terminal domain-containing protein</fullName>
    </recommendedName>
</protein>
<dbReference type="EMBL" id="JAOVZW010000001">
    <property type="protein sequence ID" value="MCX8522574.1"/>
    <property type="molecule type" value="Genomic_DNA"/>
</dbReference>
<keyword evidence="3" id="KW-1185">Reference proteome</keyword>
<evidence type="ECO:0000256" key="1">
    <source>
        <dbReference type="SAM" id="SignalP"/>
    </source>
</evidence>
<dbReference type="Gene3D" id="3.30.1150.10">
    <property type="match status" value="1"/>
</dbReference>
<feature type="chain" id="PRO_5046311442" description="TonB C-terminal domain-containing protein" evidence="1">
    <location>
        <begin position="19"/>
        <end position="292"/>
    </location>
</feature>
<sequence length="292" mass="33015">MKKAILFFGLFFGIIASAQNHDGDSINQGTASEINQIPDYEIIKNKIDLKDVVTKADQLPEFPGGIEKFKKRFFESLKSSDSKKKKANDTRLYFIIEKTGYIKSFTAVGSNKNDLKEAETAIKGVFERWKPALVNGQAVRYLIYFPLEESNSNIENKNISEKTNNVGADKGLTTSGIPDLEYVRSKIDIKDAVTNADEKPEFPGGMEAFKRKYFESIETLDLKNNEKIDTRLYFVVEKTGYVRNVVAVGSNKKHVEAAESGVRGIFARWKPAKLSGKPVRYLFYFPLTSKKY</sequence>
<name>A0ABT3XKA4_9FLAO</name>
<keyword evidence="1" id="KW-0732">Signal</keyword>
<dbReference type="RefSeq" id="WP_267263897.1">
    <property type="nucleotide sequence ID" value="NZ_JAOVZW010000001.1"/>
</dbReference>
<accession>A0ABT3XKA4</accession>
<dbReference type="Proteomes" id="UP001073122">
    <property type="component" value="Unassembled WGS sequence"/>
</dbReference>
<evidence type="ECO:0000313" key="3">
    <source>
        <dbReference type="Proteomes" id="UP001073122"/>
    </source>
</evidence>
<evidence type="ECO:0008006" key="4">
    <source>
        <dbReference type="Google" id="ProtNLM"/>
    </source>
</evidence>